<feature type="region of interest" description="Disordered" evidence="1">
    <location>
        <begin position="107"/>
        <end position="199"/>
    </location>
</feature>
<dbReference type="EMBL" id="JAABOA010003583">
    <property type="protein sequence ID" value="KAF9578510.1"/>
    <property type="molecule type" value="Genomic_DNA"/>
</dbReference>
<organism evidence="2 3">
    <name type="scientific">Lunasporangiospora selenospora</name>
    <dbReference type="NCBI Taxonomy" id="979761"/>
    <lineage>
        <taxon>Eukaryota</taxon>
        <taxon>Fungi</taxon>
        <taxon>Fungi incertae sedis</taxon>
        <taxon>Mucoromycota</taxon>
        <taxon>Mortierellomycotina</taxon>
        <taxon>Mortierellomycetes</taxon>
        <taxon>Mortierellales</taxon>
        <taxon>Mortierellaceae</taxon>
        <taxon>Lunasporangiospora</taxon>
    </lineage>
</organism>
<feature type="compositionally biased region" description="Polar residues" evidence="1">
    <location>
        <begin position="171"/>
        <end position="185"/>
    </location>
</feature>
<feature type="compositionally biased region" description="Polar residues" evidence="1">
    <location>
        <begin position="351"/>
        <end position="369"/>
    </location>
</feature>
<feature type="region of interest" description="Disordered" evidence="1">
    <location>
        <begin position="276"/>
        <end position="375"/>
    </location>
</feature>
<reference evidence="2" key="1">
    <citation type="journal article" date="2020" name="Fungal Divers.">
        <title>Resolving the Mortierellaceae phylogeny through synthesis of multi-gene phylogenetics and phylogenomics.</title>
        <authorList>
            <person name="Vandepol N."/>
            <person name="Liber J."/>
            <person name="Desiro A."/>
            <person name="Na H."/>
            <person name="Kennedy M."/>
            <person name="Barry K."/>
            <person name="Grigoriev I.V."/>
            <person name="Miller A.N."/>
            <person name="O'Donnell K."/>
            <person name="Stajich J.E."/>
            <person name="Bonito G."/>
        </authorList>
    </citation>
    <scope>NUCLEOTIDE SEQUENCE</scope>
    <source>
        <strain evidence="2">KOD1015</strain>
    </source>
</reference>
<feature type="compositionally biased region" description="Low complexity" evidence="1">
    <location>
        <begin position="38"/>
        <end position="53"/>
    </location>
</feature>
<name>A0A9P6FPN5_9FUNG</name>
<feature type="non-terminal residue" evidence="2">
    <location>
        <position position="521"/>
    </location>
</feature>
<evidence type="ECO:0000313" key="3">
    <source>
        <dbReference type="Proteomes" id="UP000780801"/>
    </source>
</evidence>
<dbReference type="AlphaFoldDB" id="A0A9P6FPN5"/>
<accession>A0A9P6FPN5</accession>
<dbReference type="OrthoDB" id="2359117at2759"/>
<comment type="caution">
    <text evidence="2">The sequence shown here is derived from an EMBL/GenBank/DDBJ whole genome shotgun (WGS) entry which is preliminary data.</text>
</comment>
<proteinExistence type="predicted"/>
<evidence type="ECO:0000313" key="2">
    <source>
        <dbReference type="EMBL" id="KAF9578510.1"/>
    </source>
</evidence>
<feature type="compositionally biased region" description="Low complexity" evidence="1">
    <location>
        <begin position="314"/>
        <end position="328"/>
    </location>
</feature>
<feature type="region of interest" description="Disordered" evidence="1">
    <location>
        <begin position="482"/>
        <end position="521"/>
    </location>
</feature>
<feature type="region of interest" description="Disordered" evidence="1">
    <location>
        <begin position="33"/>
        <end position="66"/>
    </location>
</feature>
<evidence type="ECO:0000256" key="1">
    <source>
        <dbReference type="SAM" id="MobiDB-lite"/>
    </source>
</evidence>
<keyword evidence="3" id="KW-1185">Reference proteome</keyword>
<gene>
    <name evidence="2" type="ORF">BGW38_005650</name>
</gene>
<protein>
    <submittedName>
        <fullName evidence="2">Uncharacterized protein</fullName>
    </submittedName>
</protein>
<feature type="compositionally biased region" description="Polar residues" evidence="1">
    <location>
        <begin position="133"/>
        <end position="144"/>
    </location>
</feature>
<sequence>VSRRLRTRLEYAILKIRKGWSKYTLHEVESLSCPPCSPRVSARLPRSSASPRPGETRQNKRPYPYLDESAARKHLRAMKEDQGNSTPIFCDSELYQPAKSLMEIATSKPEPGYASPSHRSQPSSPMLAYHHPQFQSPDQTQQRFVSPEPRRETTPARDPSSALNPGAGRWSSHSTPTTPVMSSRSTFDDEQDETGVPSAAQAARTILMLSSPTRPTPRTLNQNYIVEMSSGSPTAMPLGEWNAPYSPITSSPLVHFQTTASSSLLSDQPFTMVASSEGDRAIPATRQRGASPHPLSGRPPKQTLSSPYGTGHEPSSPSPLSQLPTSVSDPLDRVRGHSRSSSPTLKRAVRFTTTPATAVVSSGPHSAPSSPVEVGRNDTSEYIYPGQQQGVDDRKESAQLFHPSAHVDPYSGQYNGLVMEGVQLQGRALTPPLASLTQSSFALLSPEPPQFGAGSHGMRTPPPSGGKDVGYEYIATTMDSRSYPIRRRRGSLPEGTTTDLAAMYRSGQISSASAGPARGQH</sequence>
<dbReference type="Proteomes" id="UP000780801">
    <property type="component" value="Unassembled WGS sequence"/>
</dbReference>